<protein>
    <recommendedName>
        <fullName evidence="8">Inner centromere protein ARK-binding domain-containing protein</fullName>
    </recommendedName>
</protein>
<evidence type="ECO:0000256" key="5">
    <source>
        <dbReference type="ARBA" id="ARBA00023212"/>
    </source>
</evidence>
<feature type="domain" description="Inner centromere protein ARK-binding" evidence="8">
    <location>
        <begin position="917"/>
        <end position="954"/>
    </location>
</feature>
<dbReference type="GO" id="GO:0005819">
    <property type="term" value="C:spindle"/>
    <property type="evidence" value="ECO:0007669"/>
    <property type="project" value="UniProtKB-SubCell"/>
</dbReference>
<evidence type="ECO:0000256" key="2">
    <source>
        <dbReference type="ARBA" id="ARBA00004186"/>
    </source>
</evidence>
<name>A0A1A8ZAK7_PLAOA</name>
<dbReference type="InterPro" id="IPR005635">
    <property type="entry name" value="Inner_centromere_prot_ARK-bd"/>
</dbReference>
<gene>
    <name evidence="9" type="ORF">POVWA1_042000</name>
    <name evidence="10" type="ORF">POVWA2_040510</name>
</gene>
<sequence>MGHNCERKNQPNFNRKVDIEMYKNVKTNLFVPKKKPNLYKCTQKKDDVKENLKGIKISEYVQGEEIKICSQKNIGDSSIARNEGLIENLEMREKNPTKVYKQCKSFDYKKYYDRVKKWKEKRRSNRGPQTVENTKTLMGENKNGNVICTYKGNVYKKNTKRKYTMYLTRPILSTRRRKDSKVEINLGEKLQHKKKRKEVVHIVGTGEESIRGNCLNNRVKKCENVDEKKKATIAQMDADALGKINTRCKLDNAGEKNMNNRGSSNNPSKIHPPNDSCKYDYDMTKHKGTFPSVTDMLINKTEEVNEQFRGYISSHNVDIRSNETVLENEEKIMYSNKTLIDSFNNFTSFSHFSENPTLLLQSNEAGFANSKRRVDDVDDVDEADEWVENTQQVDFYTCDTKMNIPPTLYSSQQSINMGKEKKENVDNLTGDLALYDQKYTPSNLKCHPLKRGGENSLKGFVKTSIYKERRDVDGKYIERNYNDDNVVANSNLNNNSAIFTYKNIAYFNRSYNYTSNTSLLSIKNPFTSIYQSVKLFENIKEEHKSGKQNKGEYEKEHLQNCTPNITLCKENKDMRKKTSERILYPVQISPQVGPCLKSERTTNFEKDNFSNYNHIPIEENFQSYMHNFSHFDIDLENYKAICKKISDLQKEVREGAKSLAYLGRFDELDTSNHPQRAEAEDENLKMHRNVQESDSEDEHLHGHGCKIGPQYVIQNVPLIVSQTDEESQRNDVCGPTEVETKKRSMNRHKKLIQVGEKGMERNFDIFLCLFMKYENKESYIFCLLFDEELTKHSLFYHNYIKPMFDDYKQSKFKKIKKEKSNPECTDFNCVRINKIIIEIMIPSIKKNYLKYVSELYHKREHTTGDVNSSDELQKEIVQINKKIENLHIIKSMDKQKDDLSIKRAKNYEKKIKLIEKPKWSNQKNLKKLLERQQNYNPFTIFGTSIKEVILEEIFTLDVYNNYVTNEDRFRNKILYELYVGNYIHNLYQKIDKDEWDFVLDSLKKYWTHFTSLECNMFLDPLLLEEILWYIDNNKMYKDKSKEMYTYESCFCPTPDPEKEINLTDIKHFTKSMAKKYTSQKANKCKNSSLNEDGIHHANNFILKYDDVHFDQNTSLCRYKGKKILTNENLLFNIPRPSSSFYYDSDFFENKAKKHIFRKQAKYSDIYNEESPKCEEISSVIKYKSNKWTPQNVFDNFFTNYYLYNFGKENRKCSSTI</sequence>
<reference evidence="12" key="2">
    <citation type="submission" date="2016-05" db="EMBL/GenBank/DDBJ databases">
        <authorList>
            <person name="Naeem R."/>
        </authorList>
    </citation>
    <scope>NUCLEOTIDE SEQUENCE [LARGE SCALE GENOMIC DNA]</scope>
</reference>
<evidence type="ECO:0000313" key="12">
    <source>
        <dbReference type="Proteomes" id="UP000078555"/>
    </source>
</evidence>
<dbReference type="EMBL" id="FLRE01000155">
    <property type="protein sequence ID" value="SBT40832.1"/>
    <property type="molecule type" value="Genomic_DNA"/>
</dbReference>
<reference evidence="11" key="1">
    <citation type="submission" date="2016-05" db="EMBL/GenBank/DDBJ databases">
        <authorList>
            <person name="Naeem Raeece"/>
        </authorList>
    </citation>
    <scope>NUCLEOTIDE SEQUENCE [LARGE SCALE GENOMIC DNA]</scope>
</reference>
<evidence type="ECO:0000313" key="10">
    <source>
        <dbReference type="EMBL" id="SBT40832.1"/>
    </source>
</evidence>
<dbReference type="EMBL" id="FLRD01000114">
    <property type="protein sequence ID" value="SBT40434.1"/>
    <property type="molecule type" value="Genomic_DNA"/>
</dbReference>
<comment type="similarity">
    <text evidence="3">Belongs to the INCENP family.</text>
</comment>
<dbReference type="AlphaFoldDB" id="A0A1A8ZAK7"/>
<evidence type="ECO:0000256" key="1">
    <source>
        <dbReference type="ARBA" id="ARBA00004123"/>
    </source>
</evidence>
<evidence type="ECO:0000256" key="7">
    <source>
        <dbReference type="SAM" id="MobiDB-lite"/>
    </source>
</evidence>
<keyword evidence="6" id="KW-0539">Nucleus</keyword>
<keyword evidence="5" id="KW-0206">Cytoskeleton</keyword>
<reference evidence="10" key="3">
    <citation type="submission" date="2016-05" db="EMBL/GenBank/DDBJ databases">
        <authorList>
            <person name="Lavstsen T."/>
            <person name="Jespersen J.S."/>
        </authorList>
    </citation>
    <scope>NUCLEOTIDE SEQUENCE [LARGE SCALE GENOMIC DNA]</scope>
</reference>
<evidence type="ECO:0000256" key="3">
    <source>
        <dbReference type="ARBA" id="ARBA00010042"/>
    </source>
</evidence>
<keyword evidence="12" id="KW-1185">Reference proteome</keyword>
<feature type="compositionally biased region" description="Polar residues" evidence="7">
    <location>
        <begin position="257"/>
        <end position="268"/>
    </location>
</feature>
<proteinExistence type="inferred from homology"/>
<dbReference type="Pfam" id="PF03941">
    <property type="entry name" value="INCENP_ARK-bind"/>
    <property type="match status" value="1"/>
</dbReference>
<evidence type="ECO:0000256" key="6">
    <source>
        <dbReference type="ARBA" id="ARBA00023242"/>
    </source>
</evidence>
<keyword evidence="4" id="KW-0963">Cytoplasm</keyword>
<dbReference type="Proteomes" id="UP000078555">
    <property type="component" value="Unassembled WGS sequence"/>
</dbReference>
<organism evidence="10 11">
    <name type="scientific">Plasmodium ovale wallikeri</name>
    <dbReference type="NCBI Taxonomy" id="864142"/>
    <lineage>
        <taxon>Eukaryota</taxon>
        <taxon>Sar</taxon>
        <taxon>Alveolata</taxon>
        <taxon>Apicomplexa</taxon>
        <taxon>Aconoidasida</taxon>
        <taxon>Haemosporida</taxon>
        <taxon>Plasmodiidae</taxon>
        <taxon>Plasmodium</taxon>
        <taxon>Plasmodium (Plasmodium)</taxon>
    </lineage>
</organism>
<accession>A0A1A8ZAK7</accession>
<evidence type="ECO:0000256" key="4">
    <source>
        <dbReference type="ARBA" id="ARBA00022490"/>
    </source>
</evidence>
<evidence type="ECO:0000313" key="9">
    <source>
        <dbReference type="EMBL" id="SBT40434.1"/>
    </source>
</evidence>
<evidence type="ECO:0000313" key="11">
    <source>
        <dbReference type="Proteomes" id="UP000078550"/>
    </source>
</evidence>
<comment type="subcellular location">
    <subcellularLocation>
        <location evidence="2">Cytoplasm</location>
        <location evidence="2">Cytoskeleton</location>
        <location evidence="2">Spindle</location>
    </subcellularLocation>
    <subcellularLocation>
        <location evidence="1">Nucleus</location>
    </subcellularLocation>
</comment>
<feature type="region of interest" description="Disordered" evidence="7">
    <location>
        <begin position="252"/>
        <end position="275"/>
    </location>
</feature>
<dbReference type="GO" id="GO:0005634">
    <property type="term" value="C:nucleus"/>
    <property type="evidence" value="ECO:0007669"/>
    <property type="project" value="UniProtKB-SubCell"/>
</dbReference>
<dbReference type="Proteomes" id="UP000078550">
    <property type="component" value="Unassembled WGS sequence"/>
</dbReference>
<evidence type="ECO:0000259" key="8">
    <source>
        <dbReference type="Pfam" id="PF03941"/>
    </source>
</evidence>